<dbReference type="AlphaFoldDB" id="A0A4Y4DT29"/>
<name>A0A4Y4DT29_GLUUR</name>
<protein>
    <submittedName>
        <fullName evidence="1">Uncharacterized protein</fullName>
    </submittedName>
</protein>
<reference evidence="1 2" key="1">
    <citation type="submission" date="2019-06" db="EMBL/GenBank/DDBJ databases">
        <title>Whole genome shotgun sequence of Glutamicibacter uratoxydans NBRC 15515.</title>
        <authorList>
            <person name="Hosoyama A."/>
            <person name="Uohara A."/>
            <person name="Ohji S."/>
            <person name="Ichikawa N."/>
        </authorList>
    </citation>
    <scope>NUCLEOTIDE SEQUENCE [LARGE SCALE GENOMIC DNA]</scope>
    <source>
        <strain evidence="1 2">NBRC 15515</strain>
    </source>
</reference>
<organism evidence="1 2">
    <name type="scientific">Glutamicibacter uratoxydans</name>
    <name type="common">Arthrobacter uratoxydans</name>
    <dbReference type="NCBI Taxonomy" id="43667"/>
    <lineage>
        <taxon>Bacteria</taxon>
        <taxon>Bacillati</taxon>
        <taxon>Actinomycetota</taxon>
        <taxon>Actinomycetes</taxon>
        <taxon>Micrococcales</taxon>
        <taxon>Micrococcaceae</taxon>
        <taxon>Glutamicibacter</taxon>
    </lineage>
</organism>
<proteinExistence type="predicted"/>
<dbReference type="EMBL" id="BJNY01000027">
    <property type="protein sequence ID" value="GED07787.1"/>
    <property type="molecule type" value="Genomic_DNA"/>
</dbReference>
<accession>A0A4Y4DT29</accession>
<evidence type="ECO:0000313" key="2">
    <source>
        <dbReference type="Proteomes" id="UP000316612"/>
    </source>
</evidence>
<dbReference type="Proteomes" id="UP000316612">
    <property type="component" value="Unassembled WGS sequence"/>
</dbReference>
<gene>
    <name evidence="1" type="ORF">AUR04nite_33190</name>
</gene>
<evidence type="ECO:0000313" key="1">
    <source>
        <dbReference type="EMBL" id="GED07787.1"/>
    </source>
</evidence>
<comment type="caution">
    <text evidence="1">The sequence shown here is derived from an EMBL/GenBank/DDBJ whole genome shotgun (WGS) entry which is preliminary data.</text>
</comment>
<sequence length="71" mass="7941">MRGTRRGPNDLPFPEFANPVGGGIWLWADINRWANGMPGTDSKIIHLGFNDCVEINSWLLQKSHRPASPNI</sequence>
<keyword evidence="2" id="KW-1185">Reference proteome</keyword>